<dbReference type="Pfam" id="PF00561">
    <property type="entry name" value="Abhydrolase_1"/>
    <property type="match status" value="1"/>
</dbReference>
<dbReference type="Gene3D" id="3.40.50.1820">
    <property type="entry name" value="alpha/beta hydrolase"/>
    <property type="match status" value="1"/>
</dbReference>
<dbReference type="PANTHER" id="PTHR42977:SF1">
    <property type="entry name" value="BLR6576 PROTEIN"/>
    <property type="match status" value="1"/>
</dbReference>
<dbReference type="GO" id="GO:0004301">
    <property type="term" value="F:epoxide hydrolase activity"/>
    <property type="evidence" value="ECO:0007669"/>
    <property type="project" value="TreeGrafter"/>
</dbReference>
<keyword evidence="3" id="KW-1185">Reference proteome</keyword>
<dbReference type="EMBL" id="QVLS01000001">
    <property type="protein sequence ID" value="RFP82351.1"/>
    <property type="molecule type" value="Genomic_DNA"/>
</dbReference>
<evidence type="ECO:0000259" key="1">
    <source>
        <dbReference type="Pfam" id="PF00561"/>
    </source>
</evidence>
<evidence type="ECO:0000313" key="2">
    <source>
        <dbReference type="EMBL" id="RFP82351.1"/>
    </source>
</evidence>
<dbReference type="Proteomes" id="UP000261931">
    <property type="component" value="Unassembled WGS sequence"/>
</dbReference>
<comment type="caution">
    <text evidence="2">The sequence shown here is derived from an EMBL/GenBank/DDBJ whole genome shotgun (WGS) entry which is preliminary data.</text>
</comment>
<sequence length="289" mass="32345">MNPITLLRVQGTDVAVRLSGDRGRPALLLIHGFPSSSESFRHVIAPLARDCFVIAPDLPGFGRSPPIEPASFSRLADIVDELLARLGVASFHLYLHDHGAAVGLHLATRAPDRIRGLIVQNANAHESGLGPQWSATRAYWRDPSPEREAEATAHLSFKGTRDQYVAGIPDDLAARIDPQRWERDWRTMNLPGRLATQRQLVLDYRHHVARFADIADWLARWQPPALMLWGRHDAFFDLQETLSWMKDLPRMAAHILDGPHFLLETHAAECAALMGAFIARVETRPRPSP</sequence>
<proteinExistence type="predicted"/>
<dbReference type="InterPro" id="IPR000073">
    <property type="entry name" value="AB_hydrolase_1"/>
</dbReference>
<dbReference type="InterPro" id="IPR029058">
    <property type="entry name" value="AB_hydrolase_fold"/>
</dbReference>
<dbReference type="SUPFAM" id="SSF53474">
    <property type="entry name" value="alpha/beta-Hydrolases"/>
    <property type="match status" value="1"/>
</dbReference>
<accession>A0A372EP83</accession>
<feature type="domain" description="AB hydrolase-1" evidence="1">
    <location>
        <begin position="25"/>
        <end position="266"/>
    </location>
</feature>
<reference evidence="2 3" key="1">
    <citation type="submission" date="2018-08" db="EMBL/GenBank/DDBJ databases">
        <title>Hydrogenophaga sp. LA-38 isolated from sludge.</title>
        <authorList>
            <person name="Im W.-T."/>
        </authorList>
    </citation>
    <scope>NUCLEOTIDE SEQUENCE [LARGE SCALE GENOMIC DNA]</scope>
    <source>
        <strain evidence="2 3">LA-38</strain>
    </source>
</reference>
<dbReference type="AlphaFoldDB" id="A0A372EP83"/>
<protein>
    <submittedName>
        <fullName evidence="2">Alpha/beta hydrolase</fullName>
    </submittedName>
</protein>
<dbReference type="PANTHER" id="PTHR42977">
    <property type="entry name" value="HYDROLASE-RELATED"/>
    <property type="match status" value="1"/>
</dbReference>
<dbReference type="InterPro" id="IPR051340">
    <property type="entry name" value="Haloalkane_dehalogenase"/>
</dbReference>
<evidence type="ECO:0000313" key="3">
    <source>
        <dbReference type="Proteomes" id="UP000261931"/>
    </source>
</evidence>
<dbReference type="RefSeq" id="WP_116957059.1">
    <property type="nucleotide sequence ID" value="NZ_QVLS01000001.1"/>
</dbReference>
<keyword evidence="2" id="KW-0378">Hydrolase</keyword>
<name>A0A372EP83_9BURK</name>
<gene>
    <name evidence="2" type="ORF">DY262_00490</name>
</gene>
<organism evidence="2 3">
    <name type="scientific">Hydrogenophaga borbori</name>
    <dbReference type="NCBI Taxonomy" id="2294117"/>
    <lineage>
        <taxon>Bacteria</taxon>
        <taxon>Pseudomonadati</taxon>
        <taxon>Pseudomonadota</taxon>
        <taxon>Betaproteobacteria</taxon>
        <taxon>Burkholderiales</taxon>
        <taxon>Comamonadaceae</taxon>
        <taxon>Hydrogenophaga</taxon>
    </lineage>
</organism>